<evidence type="ECO:0000313" key="2">
    <source>
        <dbReference type="EMBL" id="GAA0326635.1"/>
    </source>
</evidence>
<reference evidence="3" key="1">
    <citation type="journal article" date="2019" name="Int. J. Syst. Evol. Microbiol.">
        <title>The Global Catalogue of Microorganisms (GCM) 10K type strain sequencing project: providing services to taxonomists for standard genome sequencing and annotation.</title>
        <authorList>
            <consortium name="The Broad Institute Genomics Platform"/>
            <consortium name="The Broad Institute Genome Sequencing Center for Infectious Disease"/>
            <person name="Wu L."/>
            <person name="Ma J."/>
        </authorList>
    </citation>
    <scope>NUCLEOTIDE SEQUENCE [LARGE SCALE GENOMIC DNA]</scope>
    <source>
        <strain evidence="3">JCM 3146</strain>
    </source>
</reference>
<dbReference type="EMBL" id="BAAABM010000009">
    <property type="protein sequence ID" value="GAA0326635.1"/>
    <property type="molecule type" value="Genomic_DNA"/>
</dbReference>
<dbReference type="Pfam" id="PF21806">
    <property type="entry name" value="DUF6879"/>
    <property type="match status" value="1"/>
</dbReference>
<evidence type="ECO:0000259" key="1">
    <source>
        <dbReference type="Pfam" id="PF21806"/>
    </source>
</evidence>
<dbReference type="Proteomes" id="UP001501822">
    <property type="component" value="Unassembled WGS sequence"/>
</dbReference>
<organism evidence="2 3">
    <name type="scientific">Actinoallomurus spadix</name>
    <dbReference type="NCBI Taxonomy" id="79912"/>
    <lineage>
        <taxon>Bacteria</taxon>
        <taxon>Bacillati</taxon>
        <taxon>Actinomycetota</taxon>
        <taxon>Actinomycetes</taxon>
        <taxon>Streptosporangiales</taxon>
        <taxon>Thermomonosporaceae</taxon>
        <taxon>Actinoallomurus</taxon>
    </lineage>
</organism>
<keyword evidence="3" id="KW-1185">Reference proteome</keyword>
<sequence length="171" mass="19576">MSPEVPSFNDLLAECDESAVHLEMRDGYTPGDPVYLDWRAGRRIDGPERYPEWFALVRTTVARGVRMRRVRIVSEPLADFIRFEYDVTGGLNVAAGEQVRWLPRRQASDIALPGNDFWVFDGRIVRFGYFAGDGDFVGHDVWEDPDVVKLCTSAFEAAWERGVDHYDYRPA</sequence>
<gene>
    <name evidence="2" type="ORF">GCM10010151_15760</name>
</gene>
<accession>A0ABP3FVW0</accession>
<dbReference type="InterPro" id="IPR049244">
    <property type="entry name" value="DUF6879"/>
</dbReference>
<evidence type="ECO:0000313" key="3">
    <source>
        <dbReference type="Proteomes" id="UP001501822"/>
    </source>
</evidence>
<dbReference type="RefSeq" id="WP_252800593.1">
    <property type="nucleotide sequence ID" value="NZ_BAAABM010000009.1"/>
</dbReference>
<name>A0ABP3FVW0_9ACTN</name>
<proteinExistence type="predicted"/>
<feature type="domain" description="DUF6879" evidence="1">
    <location>
        <begin position="7"/>
        <end position="169"/>
    </location>
</feature>
<comment type="caution">
    <text evidence="2">The sequence shown here is derived from an EMBL/GenBank/DDBJ whole genome shotgun (WGS) entry which is preliminary data.</text>
</comment>
<protein>
    <recommendedName>
        <fullName evidence="1">DUF6879 domain-containing protein</fullName>
    </recommendedName>
</protein>